<evidence type="ECO:0000256" key="2">
    <source>
        <dbReference type="ARBA" id="ARBA00023125"/>
    </source>
</evidence>
<dbReference type="OrthoDB" id="9804742at2"/>
<dbReference type="InterPro" id="IPR051011">
    <property type="entry name" value="Metal_resp_trans_reg"/>
</dbReference>
<dbReference type="AlphaFoldDB" id="K9HN69"/>
<dbReference type="PROSITE" id="PS50987">
    <property type="entry name" value="HTH_ARSR_2"/>
    <property type="match status" value="1"/>
</dbReference>
<dbReference type="STRING" id="1238182.C882_3519"/>
<evidence type="ECO:0000256" key="1">
    <source>
        <dbReference type="ARBA" id="ARBA00023015"/>
    </source>
</evidence>
<dbReference type="Gene3D" id="1.10.10.10">
    <property type="entry name" value="Winged helix-like DNA-binding domain superfamily/Winged helix DNA-binding domain"/>
    <property type="match status" value="1"/>
</dbReference>
<gene>
    <name evidence="5" type="ORF">C882_3519</name>
</gene>
<sequence>MNAHTTPDPILDTDAAAAVLAELGNGTRLTIFRLLVHAGPEGLAVGDIQSRLGIPWSTLSHHISRLVRVGLLEQVRDGRTLLCRPRHDTLNAVMGWLTEECNLPFVAEAHAGNGGAWRGQVPPPAE</sequence>
<keyword evidence="3" id="KW-0804">Transcription</keyword>
<dbReference type="eggNOG" id="COG0640">
    <property type="taxonomic scope" value="Bacteria"/>
</dbReference>
<evidence type="ECO:0000256" key="3">
    <source>
        <dbReference type="ARBA" id="ARBA00023163"/>
    </source>
</evidence>
<accession>K9HN69</accession>
<feature type="domain" description="HTH arsR-type" evidence="4">
    <location>
        <begin position="8"/>
        <end position="105"/>
    </location>
</feature>
<dbReference type="EMBL" id="ANHY01000005">
    <property type="protein sequence ID" value="EKV31768.1"/>
    <property type="molecule type" value="Genomic_DNA"/>
</dbReference>
<protein>
    <submittedName>
        <fullName evidence="5">Transcriptional regulator, ArsR family</fullName>
    </submittedName>
</protein>
<name>K9HN69_9PROT</name>
<keyword evidence="6" id="KW-1185">Reference proteome</keyword>
<dbReference type="PANTHER" id="PTHR43132">
    <property type="entry name" value="ARSENICAL RESISTANCE OPERON REPRESSOR ARSR-RELATED"/>
    <property type="match status" value="1"/>
</dbReference>
<evidence type="ECO:0000313" key="6">
    <source>
        <dbReference type="Proteomes" id="UP000009881"/>
    </source>
</evidence>
<dbReference type="RefSeq" id="WP_009539637.1">
    <property type="nucleotide sequence ID" value="NZ_ANHY01000005.1"/>
</dbReference>
<dbReference type="Proteomes" id="UP000009881">
    <property type="component" value="Unassembled WGS sequence"/>
</dbReference>
<dbReference type="GO" id="GO:0003700">
    <property type="term" value="F:DNA-binding transcription factor activity"/>
    <property type="evidence" value="ECO:0007669"/>
    <property type="project" value="InterPro"/>
</dbReference>
<dbReference type="Pfam" id="PF12840">
    <property type="entry name" value="HTH_20"/>
    <property type="match status" value="1"/>
</dbReference>
<keyword evidence="1" id="KW-0805">Transcription regulation</keyword>
<reference evidence="5 6" key="1">
    <citation type="journal article" date="2013" name="Genome Announc.">
        <title>Draft Genome Sequence of an Alphaproteobacterium, Caenispirillum salinarum AK4(T), Isolated from a Solar Saltern.</title>
        <authorList>
            <person name="Khatri I."/>
            <person name="Singh A."/>
            <person name="Korpole S."/>
            <person name="Pinnaka A.K."/>
            <person name="Subramanian S."/>
        </authorList>
    </citation>
    <scope>NUCLEOTIDE SEQUENCE [LARGE SCALE GENOMIC DNA]</scope>
    <source>
        <strain evidence="5 6">AK4</strain>
    </source>
</reference>
<dbReference type="InterPro" id="IPR036390">
    <property type="entry name" value="WH_DNA-bd_sf"/>
</dbReference>
<dbReference type="InterPro" id="IPR011991">
    <property type="entry name" value="ArsR-like_HTH"/>
</dbReference>
<dbReference type="PATRIC" id="fig|1238182.3.peg.1190"/>
<organism evidence="5 6">
    <name type="scientific">Caenispirillum salinarum AK4</name>
    <dbReference type="NCBI Taxonomy" id="1238182"/>
    <lineage>
        <taxon>Bacteria</taxon>
        <taxon>Pseudomonadati</taxon>
        <taxon>Pseudomonadota</taxon>
        <taxon>Alphaproteobacteria</taxon>
        <taxon>Rhodospirillales</taxon>
        <taxon>Novispirillaceae</taxon>
        <taxon>Caenispirillum</taxon>
    </lineage>
</organism>
<dbReference type="GO" id="GO:0003677">
    <property type="term" value="F:DNA binding"/>
    <property type="evidence" value="ECO:0007669"/>
    <property type="project" value="UniProtKB-KW"/>
</dbReference>
<dbReference type="InterPro" id="IPR001845">
    <property type="entry name" value="HTH_ArsR_DNA-bd_dom"/>
</dbReference>
<dbReference type="PANTHER" id="PTHR43132:SF2">
    <property type="entry name" value="ARSENICAL RESISTANCE OPERON REPRESSOR ARSR-RELATED"/>
    <property type="match status" value="1"/>
</dbReference>
<dbReference type="InterPro" id="IPR036388">
    <property type="entry name" value="WH-like_DNA-bd_sf"/>
</dbReference>
<dbReference type="CDD" id="cd00090">
    <property type="entry name" value="HTH_ARSR"/>
    <property type="match status" value="1"/>
</dbReference>
<comment type="caution">
    <text evidence="5">The sequence shown here is derived from an EMBL/GenBank/DDBJ whole genome shotgun (WGS) entry which is preliminary data.</text>
</comment>
<dbReference type="SUPFAM" id="SSF46785">
    <property type="entry name" value="Winged helix' DNA-binding domain"/>
    <property type="match status" value="1"/>
</dbReference>
<keyword evidence="2" id="KW-0238">DNA-binding</keyword>
<dbReference type="SMART" id="SM00418">
    <property type="entry name" value="HTH_ARSR"/>
    <property type="match status" value="1"/>
</dbReference>
<evidence type="ECO:0000313" key="5">
    <source>
        <dbReference type="EMBL" id="EKV31768.1"/>
    </source>
</evidence>
<evidence type="ECO:0000259" key="4">
    <source>
        <dbReference type="PROSITE" id="PS50987"/>
    </source>
</evidence>
<proteinExistence type="predicted"/>